<organism evidence="3 4">
    <name type="scientific">Burkholderia stabilis</name>
    <dbReference type="NCBI Taxonomy" id="95485"/>
    <lineage>
        <taxon>Bacteria</taxon>
        <taxon>Pseudomonadati</taxon>
        <taxon>Pseudomonadota</taxon>
        <taxon>Betaproteobacteria</taxon>
        <taxon>Burkholderiales</taxon>
        <taxon>Burkholderiaceae</taxon>
        <taxon>Burkholderia</taxon>
        <taxon>Burkholderia cepacia complex</taxon>
    </lineage>
</organism>
<keyword evidence="1" id="KW-1133">Transmembrane helix</keyword>
<evidence type="ECO:0000313" key="3">
    <source>
        <dbReference type="EMBL" id="RXV73121.1"/>
    </source>
</evidence>
<feature type="domain" description="Inositolphosphotransferase Aur1/Ipt1" evidence="2">
    <location>
        <begin position="139"/>
        <end position="320"/>
    </location>
</feature>
<sequence length="343" mass="36720">MATNLRARSCRALRCNRAALCKSKDPMTNRVSKALTGIALLTAVIAALGIAGAHAAGITLALGNAVSLAGLTACAAIAVAAALIALSQTQRCRERTHVWRLHEAALAMLCIVAIAALSQAVVILDYLCVALAPPSIETDLVRFDALLGFHWLDLYRWVSAHAELHRVLEFAYRSSIVQLIAVPFILATTRRHDDLAEFITLFAFALLVAVLVSTPFPAQSAFVHFGITDPHTASTVSHYDLLRSGQLRQFNLSESQGLVSLPSFHVMLALLFAYAVRHVRFVFPAAVVLNAAMIVSTPTQGGHYLADVIAGIGFGVLSIVVVRRWMAGSRTAATTGPRATHPT</sequence>
<dbReference type="GO" id="GO:0016020">
    <property type="term" value="C:membrane"/>
    <property type="evidence" value="ECO:0007669"/>
    <property type="project" value="UniProtKB-SubCell"/>
</dbReference>
<evidence type="ECO:0000256" key="1">
    <source>
        <dbReference type="SAM" id="Phobius"/>
    </source>
</evidence>
<dbReference type="InterPro" id="IPR026841">
    <property type="entry name" value="Aur1/Ipt1"/>
</dbReference>
<dbReference type="AlphaFoldDB" id="A0A4Q2AVN7"/>
<dbReference type="Proteomes" id="UP000289650">
    <property type="component" value="Unassembled WGS sequence"/>
</dbReference>
<feature type="transmembrane region" description="Helical" evidence="1">
    <location>
        <begin position="304"/>
        <end position="322"/>
    </location>
</feature>
<proteinExistence type="predicted"/>
<evidence type="ECO:0000313" key="4">
    <source>
        <dbReference type="Proteomes" id="UP000289650"/>
    </source>
</evidence>
<feature type="transmembrane region" description="Helical" evidence="1">
    <location>
        <begin position="106"/>
        <end position="132"/>
    </location>
</feature>
<evidence type="ECO:0000259" key="2">
    <source>
        <dbReference type="Pfam" id="PF14378"/>
    </source>
</evidence>
<feature type="transmembrane region" description="Helical" evidence="1">
    <location>
        <begin position="65"/>
        <end position="86"/>
    </location>
</feature>
<keyword evidence="1" id="KW-0472">Membrane</keyword>
<gene>
    <name evidence="3" type="ORF">D1006_12765</name>
</gene>
<dbReference type="Pfam" id="PF14378">
    <property type="entry name" value="PAP2_3"/>
    <property type="match status" value="1"/>
</dbReference>
<reference evidence="3 4" key="1">
    <citation type="submission" date="2018-08" db="EMBL/GenBank/DDBJ databases">
        <title>Mountain-cultivated ginseng endophyte, Burkholderia stabilis and its activity against ginseng root rot disease.</title>
        <authorList>
            <person name="Tapan Kumar M."/>
            <person name="Bae H."/>
            <person name="Shanmugam G."/>
            <person name="Jeon J."/>
        </authorList>
    </citation>
    <scope>NUCLEOTIDE SEQUENCE [LARGE SCALE GENOMIC DNA]</scope>
    <source>
        <strain evidence="3 4">EB159</strain>
    </source>
</reference>
<accession>A0A4Q2AVN7</accession>
<feature type="transmembrane region" description="Helical" evidence="1">
    <location>
        <begin position="257"/>
        <end position="274"/>
    </location>
</feature>
<feature type="transmembrane region" description="Helical" evidence="1">
    <location>
        <begin position="170"/>
        <end position="188"/>
    </location>
</feature>
<dbReference type="OrthoDB" id="8967289at2"/>
<keyword evidence="1" id="KW-0812">Transmembrane</keyword>
<name>A0A4Q2AVN7_9BURK</name>
<feature type="transmembrane region" description="Helical" evidence="1">
    <location>
        <begin position="195"/>
        <end position="216"/>
    </location>
</feature>
<feature type="transmembrane region" description="Helical" evidence="1">
    <location>
        <begin position="281"/>
        <end position="298"/>
    </location>
</feature>
<dbReference type="EMBL" id="QWEX01000001">
    <property type="protein sequence ID" value="RXV73121.1"/>
    <property type="molecule type" value="Genomic_DNA"/>
</dbReference>
<protein>
    <submittedName>
        <fullName evidence="3">PAP2 family protein</fullName>
    </submittedName>
</protein>
<comment type="caution">
    <text evidence="3">The sequence shown here is derived from an EMBL/GenBank/DDBJ whole genome shotgun (WGS) entry which is preliminary data.</text>
</comment>